<dbReference type="Proteomes" id="UP000204225">
    <property type="component" value="Segment"/>
</dbReference>
<reference evidence="1 2" key="1">
    <citation type="journal article" date="2013" name="Proc. Natl. Acad. Sci. U.S.A.">
        <title>Genome of Phaeocystis globosa virus PgV-16T highlights the common ancestry of the largest known DNA viruses infecting eukaryotes.</title>
        <authorList>
            <person name="Santini S."/>
            <person name="Jeudy S."/>
            <person name="Bartoli J."/>
            <person name="Poirot O."/>
            <person name="Lescot M."/>
            <person name="Abergel C."/>
            <person name="Barbe V."/>
            <person name="Wommack K.E."/>
            <person name="Noordeloos A.A."/>
            <person name="Brussaard C.P."/>
            <person name="Claverie J.M."/>
        </authorList>
    </citation>
    <scope>NUCLEOTIDE SEQUENCE [LARGE SCALE GENOMIC DNA]</scope>
    <source>
        <strain evidence="1 2">16T</strain>
    </source>
</reference>
<organism evidence="1 2">
    <name type="scientific">Phaeocystis globosa virus PgV-16T</name>
    <dbReference type="NCBI Taxonomy" id="3071227"/>
    <lineage>
        <taxon>Viruses</taxon>
        <taxon>Varidnaviria</taxon>
        <taxon>Bamfordvirae</taxon>
        <taxon>Nucleocytoviricota</taxon>
        <taxon>Megaviricetes</taxon>
        <taxon>Imitervirales</taxon>
        <taxon>Mesomimiviridae</taxon>
        <taxon>Tethysvirus</taxon>
        <taxon>Tethysvirus hollandense</taxon>
    </lineage>
</organism>
<keyword evidence="2" id="KW-1185">Reference proteome</keyword>
<sequence>MRSIKQNKRIKKKSQTKKQKLKGLKVKSHIKNMNGGMKDYKNEYIEILKQLEYYNRVKEKAPFKAKIYREAVEQIKNLNGEVNSADDIKGLSGIGKAITDKLTEFINTGQVKNLEKLKSEYNTEDYENEKIKQAKKDIFLQIHGIGDAAAEKLIDLGITTIEELKARKNEEIPGKGTKKLKLLNATQQKGLEYYEEILEKIPRAEIEEYKTTIEKLFNEATDNNTEDNKFEIVGSYRRGKQESGDIDIIITSKVNDKTSFDKFLDLLKEKDIIKVFLSRGEKKSMVISKLNSESTARRLDFLYTPPEEYAFAILYFTGSKDFNTGMRMLALKNNLTLNEHGFHTMKDKIKGDKITSPEFNTEEDIFKYLNMEFKEPHERLDESSIVITGETIPPKPDTMDNAKVDVEKPAVVVEKTTTKKSLKTIKNNGKPTLKNEKKETLKKPPKKLKDKITKGNIEKFKLEGIDVIKSLSESELTDMLKETIQKYYQETEDSLLSDNQFDILREYVLKEYPTNKTALDQHADVKVDKDKVKLPYEMWSMDKIKADTKELNKFKLKYPGPYVISCKLDGVSALYTTEGDTPKLYTRGDGKHGQTIDHLIPYLKLPTDKNITLRGEIIIKEELFKQKYSAKYANSRNFVSGIVNKKTLTKEYIEILKDIDFVGYEVIQPENLKPSDQLNKIDTMEGLCVKFIPNISSDELTNEYLSEKLVDWRTNYEYTIDGVICINDAVYGRLSKNPEHAFAFKMVLSDQSAEAKVLDVLWAASKDGFLKPRVQIEEVNIGGVKINYATGFNAKFIEDNKIGLGAVIKIIRSGDVIPKIQEIITPAETAIMPKENYVWNETHVDIMLENIEEDETVKLKNITGFFKTIEVVGLGEANVKKIIKKGGDTVAKIIAMSVPDLMTVDGFKEKMATKIHDSIYTQLEVSSVAKLAAASNIFGRGFGERKMRLILENEPHILNDESSDTEKINKLKNLDGLAGKTAGKFVEKIPEFKEFMIQANLEYKLTQTEAPKQASPKTDLPLSNMLIVLSDIKGKKELGEKIEAIGGKVESTLKKITNLLIVGSLDVETTKMKKAKKDKIDILTQKDFEKKYL</sequence>
<gene>
    <name evidence="1" type="ORF">PGCG_00401</name>
</gene>
<keyword evidence="1" id="KW-0436">Ligase</keyword>
<protein>
    <submittedName>
        <fullName evidence="1">NAD-dependent DNA ligase</fullName>
    </submittedName>
</protein>
<dbReference type="EMBL" id="KC662249">
    <property type="protein sequence ID" value="AGM15705.1"/>
    <property type="molecule type" value="Genomic_DNA"/>
</dbReference>
<evidence type="ECO:0000313" key="1">
    <source>
        <dbReference type="EMBL" id="AGM15705.1"/>
    </source>
</evidence>
<accession>A0AC59EXH5</accession>
<proteinExistence type="predicted"/>
<name>A0AC59EXH5_9VIRU</name>
<evidence type="ECO:0000313" key="2">
    <source>
        <dbReference type="Proteomes" id="UP000204225"/>
    </source>
</evidence>